<gene>
    <name evidence="3" type="ORF">TrLO_g10765</name>
</gene>
<reference evidence="4" key="1">
    <citation type="journal article" date="2023" name="Commun. Biol.">
        <title>Genome analysis of Parmales, the sister group of diatoms, reveals the evolutionary specialization of diatoms from phago-mixotrophs to photoautotrophs.</title>
        <authorList>
            <person name="Ban H."/>
            <person name="Sato S."/>
            <person name="Yoshikawa S."/>
            <person name="Yamada K."/>
            <person name="Nakamura Y."/>
            <person name="Ichinomiya M."/>
            <person name="Sato N."/>
            <person name="Blanc-Mathieu R."/>
            <person name="Endo H."/>
            <person name="Kuwata A."/>
            <person name="Ogata H."/>
        </authorList>
    </citation>
    <scope>NUCLEOTIDE SEQUENCE [LARGE SCALE GENOMIC DNA]</scope>
    <source>
        <strain evidence="4">NIES 3700</strain>
    </source>
</reference>
<feature type="region of interest" description="Disordered" evidence="1">
    <location>
        <begin position="344"/>
        <end position="370"/>
    </location>
</feature>
<feature type="transmembrane region" description="Helical" evidence="2">
    <location>
        <begin position="417"/>
        <end position="435"/>
    </location>
</feature>
<evidence type="ECO:0000313" key="4">
    <source>
        <dbReference type="Proteomes" id="UP001165122"/>
    </source>
</evidence>
<proteinExistence type="predicted"/>
<name>A0A9W7FS36_9STRA</name>
<dbReference type="EMBL" id="BRXW01000277">
    <property type="protein sequence ID" value="GMI17145.1"/>
    <property type="molecule type" value="Genomic_DNA"/>
</dbReference>
<comment type="caution">
    <text evidence="3">The sequence shown here is derived from an EMBL/GenBank/DDBJ whole genome shotgun (WGS) entry which is preliminary data.</text>
</comment>
<keyword evidence="2" id="KW-0472">Membrane</keyword>
<keyword evidence="4" id="KW-1185">Reference proteome</keyword>
<organism evidence="3 4">
    <name type="scientific">Triparma laevis f. longispina</name>
    <dbReference type="NCBI Taxonomy" id="1714387"/>
    <lineage>
        <taxon>Eukaryota</taxon>
        <taxon>Sar</taxon>
        <taxon>Stramenopiles</taxon>
        <taxon>Ochrophyta</taxon>
        <taxon>Bolidophyceae</taxon>
        <taxon>Parmales</taxon>
        <taxon>Triparmaceae</taxon>
        <taxon>Triparma</taxon>
    </lineage>
</organism>
<dbReference type="AlphaFoldDB" id="A0A9W7FS36"/>
<protein>
    <submittedName>
        <fullName evidence="3">Uncharacterized protein</fullName>
    </submittedName>
</protein>
<evidence type="ECO:0000313" key="3">
    <source>
        <dbReference type="EMBL" id="GMI17145.1"/>
    </source>
</evidence>
<evidence type="ECO:0000256" key="1">
    <source>
        <dbReference type="SAM" id="MobiDB-lite"/>
    </source>
</evidence>
<keyword evidence="2" id="KW-1133">Transmembrane helix</keyword>
<feature type="compositionally biased region" description="Polar residues" evidence="1">
    <location>
        <begin position="345"/>
        <end position="361"/>
    </location>
</feature>
<dbReference type="Proteomes" id="UP001165122">
    <property type="component" value="Unassembled WGS sequence"/>
</dbReference>
<feature type="region of interest" description="Disordered" evidence="1">
    <location>
        <begin position="1"/>
        <end position="23"/>
    </location>
</feature>
<sequence length="501" mass="56840">MNQQPQTYDWEDSKPSHGPVKSPNALVSTYRSTAKGLHNANLMLKATTSDTEFAIETLYTGGEDERVTLKVAIGEIRFLEEGEEVAVSPRWGKVKKNLSSFTSTLRKAVKSPQKGMARMNLTQNSANVNSTNLLNNLSSALSPRDTAHLTTPKRNMKKVQRSDPLSKLKLPQSPPPKKITKLPNAIFLTLSSKRNNSTTVSTQPFNVRSSTLRYPESIPSPSFFPDVPSPPSEMFVNDGGRLIQSVSEPLIMYIHLNPLINPQNPSYAHTHVKLSILNFPSTSPVASYNLNLENIRRQLENEGDALELNLIEGRVLVNVKLILYKTKDNIDNIEPTGLPKILNAGVNTPTPRSPNSMSSEGSFERKEESKRDFMDLRREVLLKRRNKALKMKRDSWKDRNLEFKMDAKRRFVLGSRVGWNILYLLGIYFIVGYFVNEFYFSKEEVVDVVDSIECISGDCEVDVWGRSCEVKDEWWIRVVIPEKKKVRDIKAIFLSIYEMDE</sequence>
<dbReference type="OrthoDB" id="10639889at2759"/>
<feature type="region of interest" description="Disordered" evidence="1">
    <location>
        <begin position="143"/>
        <end position="176"/>
    </location>
</feature>
<keyword evidence="2" id="KW-0812">Transmembrane</keyword>
<evidence type="ECO:0000256" key="2">
    <source>
        <dbReference type="SAM" id="Phobius"/>
    </source>
</evidence>
<accession>A0A9W7FS36</accession>